<organism evidence="1">
    <name type="scientific">Rhizophora mucronata</name>
    <name type="common">Asiatic mangrove</name>
    <dbReference type="NCBI Taxonomy" id="61149"/>
    <lineage>
        <taxon>Eukaryota</taxon>
        <taxon>Viridiplantae</taxon>
        <taxon>Streptophyta</taxon>
        <taxon>Embryophyta</taxon>
        <taxon>Tracheophyta</taxon>
        <taxon>Spermatophyta</taxon>
        <taxon>Magnoliopsida</taxon>
        <taxon>eudicotyledons</taxon>
        <taxon>Gunneridae</taxon>
        <taxon>Pentapetalae</taxon>
        <taxon>rosids</taxon>
        <taxon>fabids</taxon>
        <taxon>Malpighiales</taxon>
        <taxon>Rhizophoraceae</taxon>
        <taxon>Rhizophora</taxon>
    </lineage>
</organism>
<dbReference type="EMBL" id="GGEC01080554">
    <property type="protein sequence ID" value="MBX61038.1"/>
    <property type="molecule type" value="Transcribed_RNA"/>
</dbReference>
<dbReference type="AlphaFoldDB" id="A0A2P2Q207"/>
<accession>A0A2P2Q207</accession>
<sequence length="30" mass="3369">MTTELGKSLRDGKEFAWKDMTSRNPIVIGS</sequence>
<protein>
    <submittedName>
        <fullName evidence="1">Uncharacterized protein</fullName>
    </submittedName>
</protein>
<name>A0A2P2Q207_RHIMU</name>
<proteinExistence type="predicted"/>
<evidence type="ECO:0000313" key="1">
    <source>
        <dbReference type="EMBL" id="MBX61038.1"/>
    </source>
</evidence>
<reference evidence="1" key="1">
    <citation type="submission" date="2018-02" db="EMBL/GenBank/DDBJ databases">
        <title>Rhizophora mucronata_Transcriptome.</title>
        <authorList>
            <person name="Meera S.P."/>
            <person name="Sreeshan A."/>
            <person name="Augustine A."/>
        </authorList>
    </citation>
    <scope>NUCLEOTIDE SEQUENCE</scope>
    <source>
        <tissue evidence="1">Leaf</tissue>
    </source>
</reference>